<keyword evidence="4" id="KW-1185">Reference proteome</keyword>
<accession>A0A1R1XJU8</accession>
<keyword evidence="2" id="KW-0732">Signal</keyword>
<evidence type="ECO:0000313" key="3">
    <source>
        <dbReference type="EMBL" id="OMJ14863.1"/>
    </source>
</evidence>
<reference evidence="3 4" key="1">
    <citation type="submission" date="2017-01" db="EMBL/GenBank/DDBJ databases">
        <authorList>
            <person name="Mah S.A."/>
            <person name="Swanson W.J."/>
            <person name="Moy G.W."/>
            <person name="Vacquier V.D."/>
        </authorList>
    </citation>
    <scope>NUCLEOTIDE SEQUENCE [LARGE SCALE GENOMIC DNA]</scope>
    <source>
        <strain evidence="3 4">GSMNP</strain>
    </source>
</reference>
<sequence>MVRTSILLASISALFSLALTAAVDFNHLQDYNNINAANCDSDCFDINENVNFKSDYDEYDILQENKKDSKPKDDESDENDKKNLATDAKRHAFLPANLPSLG</sequence>
<evidence type="ECO:0000256" key="2">
    <source>
        <dbReference type="SAM" id="SignalP"/>
    </source>
</evidence>
<gene>
    <name evidence="3" type="ORF">AYI70_g7633</name>
</gene>
<evidence type="ECO:0000256" key="1">
    <source>
        <dbReference type="SAM" id="MobiDB-lite"/>
    </source>
</evidence>
<organism evidence="3 4">
    <name type="scientific">Smittium culicis</name>
    <dbReference type="NCBI Taxonomy" id="133412"/>
    <lineage>
        <taxon>Eukaryota</taxon>
        <taxon>Fungi</taxon>
        <taxon>Fungi incertae sedis</taxon>
        <taxon>Zoopagomycota</taxon>
        <taxon>Kickxellomycotina</taxon>
        <taxon>Harpellomycetes</taxon>
        <taxon>Harpellales</taxon>
        <taxon>Legeriomycetaceae</taxon>
        <taxon>Smittium</taxon>
    </lineage>
</organism>
<feature type="region of interest" description="Disordered" evidence="1">
    <location>
        <begin position="63"/>
        <end position="89"/>
    </location>
</feature>
<name>A0A1R1XJU8_9FUNG</name>
<feature type="chain" id="PRO_5011960914" evidence="2">
    <location>
        <begin position="23"/>
        <end position="102"/>
    </location>
</feature>
<dbReference type="AlphaFoldDB" id="A0A1R1XJU8"/>
<dbReference type="Proteomes" id="UP000187283">
    <property type="component" value="Unassembled WGS sequence"/>
</dbReference>
<protein>
    <submittedName>
        <fullName evidence="3">Uncharacterized protein</fullName>
    </submittedName>
</protein>
<dbReference type="EMBL" id="LSSN01002871">
    <property type="protein sequence ID" value="OMJ14863.1"/>
    <property type="molecule type" value="Genomic_DNA"/>
</dbReference>
<comment type="caution">
    <text evidence="3">The sequence shown here is derived from an EMBL/GenBank/DDBJ whole genome shotgun (WGS) entry which is preliminary data.</text>
</comment>
<evidence type="ECO:0000313" key="4">
    <source>
        <dbReference type="Proteomes" id="UP000187283"/>
    </source>
</evidence>
<feature type="signal peptide" evidence="2">
    <location>
        <begin position="1"/>
        <end position="22"/>
    </location>
</feature>
<proteinExistence type="predicted"/>